<feature type="compositionally biased region" description="Low complexity" evidence="6">
    <location>
        <begin position="233"/>
        <end position="248"/>
    </location>
</feature>
<keyword evidence="4" id="KW-0539">Nucleus</keyword>
<evidence type="ECO:0000256" key="2">
    <source>
        <dbReference type="ARBA" id="ARBA00022737"/>
    </source>
</evidence>
<feature type="domain" description="RRM" evidence="7">
    <location>
        <begin position="101"/>
        <end position="180"/>
    </location>
</feature>
<dbReference type="RefSeq" id="XP_024321133.1">
    <property type="nucleotide sequence ID" value="XM_024471397.1"/>
</dbReference>
<protein>
    <recommendedName>
        <fullName evidence="7">RRM domain-containing protein</fullName>
    </recommendedName>
</protein>
<dbReference type="PANTHER" id="PTHR48030">
    <property type="entry name" value="SPLICING FACTOR 3B SUBUNIT 4"/>
    <property type="match status" value="1"/>
</dbReference>
<dbReference type="AlphaFoldDB" id="A0A177A4F7"/>
<dbReference type="OrthoDB" id="10259687at2759"/>
<evidence type="ECO:0000256" key="1">
    <source>
        <dbReference type="ARBA" id="ARBA00004123"/>
    </source>
</evidence>
<feature type="compositionally biased region" description="Gly residues" evidence="6">
    <location>
        <begin position="293"/>
        <end position="303"/>
    </location>
</feature>
<sequence length="355" mass="37711">MSGARHWEQDKEATVYVGNIDERVTDSLVWELMLQAGRIVNVHLPKDRVTQSHQGYGFVEFISEEDAEYAARVMNQVRLYGKPIRVNKASADKQKPLDVGANLFLGNLSPHLDEHSLYDTFSRFGALLAPPKIARDPTTALSKGYAFLSYASFDAADDAVANMHGQTLLDRAISVQYAYKKDGKGERHGDPAERMLAAQAKAHGVLPEAPPAQAMIGMPPSAPPALAPPPPQQQQHFDPQQQQQMMHHAPPPHRDPYARGPPQGFPPPPQRVNAPLPPPPSGLPQRPPPSRAGYGGPEGFGGAPPGPPPPGFGGAGGMPPGLGTPPGAPPPGFGPPPGMAPGMGAPPGMPPGFRR</sequence>
<dbReference type="InterPro" id="IPR000504">
    <property type="entry name" value="RRM_dom"/>
</dbReference>
<comment type="subcellular location">
    <subcellularLocation>
        <location evidence="1">Nucleus</location>
    </subcellularLocation>
</comment>
<dbReference type="VEuPathDB" id="FungiDB:GMDG_00991"/>
<dbReference type="GeneID" id="36290877"/>
<organism evidence="8">
    <name type="scientific">Pseudogymnoascus destructans</name>
    <dbReference type="NCBI Taxonomy" id="655981"/>
    <lineage>
        <taxon>Eukaryota</taxon>
        <taxon>Fungi</taxon>
        <taxon>Dikarya</taxon>
        <taxon>Ascomycota</taxon>
        <taxon>Pezizomycotina</taxon>
        <taxon>Leotiomycetes</taxon>
        <taxon>Thelebolales</taxon>
        <taxon>Thelebolaceae</taxon>
        <taxon>Pseudogymnoascus</taxon>
    </lineage>
</organism>
<dbReference type="InterPro" id="IPR052084">
    <property type="entry name" value="SF3B4_spliceosome_assoc"/>
</dbReference>
<evidence type="ECO:0000313" key="8">
    <source>
        <dbReference type="EMBL" id="OAF55834.1"/>
    </source>
</evidence>
<dbReference type="InterPro" id="IPR034158">
    <property type="entry name" value="SF3B4_RRM1"/>
</dbReference>
<feature type="compositionally biased region" description="Pro residues" evidence="6">
    <location>
        <begin position="263"/>
        <end position="290"/>
    </location>
</feature>
<dbReference type="PANTHER" id="PTHR48030:SF3">
    <property type="entry name" value="SPLICING FACTOR 3B SUBUNIT 4"/>
    <property type="match status" value="1"/>
</dbReference>
<dbReference type="EMBL" id="KV441407">
    <property type="protein sequence ID" value="OAF55834.1"/>
    <property type="molecule type" value="Genomic_DNA"/>
</dbReference>
<keyword evidence="2" id="KW-0677">Repeat</keyword>
<dbReference type="Proteomes" id="UP000077154">
    <property type="component" value="Unassembled WGS sequence"/>
</dbReference>
<reference evidence="8" key="1">
    <citation type="submission" date="2016-03" db="EMBL/GenBank/DDBJ databases">
        <title>Updated assembly of Pseudogymnoascus destructans, the fungus causing white-nose syndrome of bats.</title>
        <authorList>
            <person name="Palmer J.M."/>
            <person name="Drees K.P."/>
            <person name="Foster J.T."/>
            <person name="Lindner D.L."/>
        </authorList>
    </citation>
    <scope>NUCLEOTIDE SEQUENCE [LARGE SCALE GENOMIC DNA]</scope>
    <source>
        <strain evidence="8">20631-21</strain>
    </source>
</reference>
<dbReference type="GO" id="GO:0003723">
    <property type="term" value="F:RNA binding"/>
    <property type="evidence" value="ECO:0007669"/>
    <property type="project" value="UniProtKB-UniRule"/>
</dbReference>
<evidence type="ECO:0000256" key="5">
    <source>
        <dbReference type="PROSITE-ProRule" id="PRU00176"/>
    </source>
</evidence>
<dbReference type="GO" id="GO:0005686">
    <property type="term" value="C:U2 snRNP"/>
    <property type="evidence" value="ECO:0007669"/>
    <property type="project" value="TreeGrafter"/>
</dbReference>
<dbReference type="GO" id="GO:0005730">
    <property type="term" value="C:nucleolus"/>
    <property type="evidence" value="ECO:0007669"/>
    <property type="project" value="TreeGrafter"/>
</dbReference>
<accession>A0A177A4F7</accession>
<dbReference type="CDD" id="cd12334">
    <property type="entry name" value="RRM1_SF3B4"/>
    <property type="match status" value="1"/>
</dbReference>
<keyword evidence="3 5" id="KW-0694">RNA-binding</keyword>
<evidence type="ECO:0000256" key="3">
    <source>
        <dbReference type="ARBA" id="ARBA00022884"/>
    </source>
</evidence>
<feature type="compositionally biased region" description="Pro residues" evidence="6">
    <location>
        <begin position="220"/>
        <end position="232"/>
    </location>
</feature>
<dbReference type="Pfam" id="PF00076">
    <property type="entry name" value="RRM_1"/>
    <property type="match status" value="2"/>
</dbReference>
<dbReference type="SMART" id="SM00360">
    <property type="entry name" value="RRM"/>
    <property type="match status" value="2"/>
</dbReference>
<feature type="region of interest" description="Disordered" evidence="6">
    <location>
        <begin position="210"/>
        <end position="355"/>
    </location>
</feature>
<gene>
    <name evidence="8" type="ORF">VC83_07833</name>
</gene>
<dbReference type="PROSITE" id="PS50102">
    <property type="entry name" value="RRM"/>
    <property type="match status" value="2"/>
</dbReference>
<dbReference type="SUPFAM" id="SSF54928">
    <property type="entry name" value="RNA-binding domain, RBD"/>
    <property type="match status" value="1"/>
</dbReference>
<name>A0A177A4F7_9PEZI</name>
<evidence type="ECO:0000256" key="4">
    <source>
        <dbReference type="ARBA" id="ARBA00023242"/>
    </source>
</evidence>
<dbReference type="InterPro" id="IPR012677">
    <property type="entry name" value="Nucleotide-bd_a/b_plait_sf"/>
</dbReference>
<dbReference type="FunFam" id="3.30.70.330:FF:000121">
    <property type="entry name" value="Splicing factor 3b subunit 4"/>
    <property type="match status" value="1"/>
</dbReference>
<evidence type="ECO:0000256" key="6">
    <source>
        <dbReference type="SAM" id="MobiDB-lite"/>
    </source>
</evidence>
<evidence type="ECO:0000259" key="7">
    <source>
        <dbReference type="PROSITE" id="PS50102"/>
    </source>
</evidence>
<feature type="domain" description="RRM" evidence="7">
    <location>
        <begin position="13"/>
        <end position="91"/>
    </location>
</feature>
<dbReference type="GO" id="GO:0071011">
    <property type="term" value="C:precatalytic spliceosome"/>
    <property type="evidence" value="ECO:0007669"/>
    <property type="project" value="TreeGrafter"/>
</dbReference>
<proteinExistence type="predicted"/>
<dbReference type="InterPro" id="IPR035979">
    <property type="entry name" value="RBD_domain_sf"/>
</dbReference>
<dbReference type="Gene3D" id="3.30.70.330">
    <property type="match status" value="2"/>
</dbReference>
<feature type="compositionally biased region" description="Pro residues" evidence="6">
    <location>
        <begin position="322"/>
        <end position="339"/>
    </location>
</feature>
<dbReference type="GO" id="GO:0048026">
    <property type="term" value="P:positive regulation of mRNA splicing, via spliceosome"/>
    <property type="evidence" value="ECO:0007669"/>
    <property type="project" value="TreeGrafter"/>
</dbReference>
<dbReference type="eggNOG" id="KOG0131">
    <property type="taxonomic scope" value="Eukaryota"/>
</dbReference>